<name>A0ABQ3LLL6_9SPHN</name>
<protein>
    <submittedName>
        <fullName evidence="2">Outer membrane protein B</fullName>
    </submittedName>
</protein>
<evidence type="ECO:0000313" key="2">
    <source>
        <dbReference type="EMBL" id="GHH19263.1"/>
    </source>
</evidence>
<sequence>MRGTVRNLCAWLVVVLLAGATPAFAQATRTWISGVGDDANPCSRTAPCKTFAGAISKTAAGGEINVIDSGGFGGVTITKSITLRAVGVEAGVLVAGTNGIVINAAATDKVVLEGLDLEGLKNAGSVPPLSGVLVTRAAEVLIRDCDIRNFDTGILVQTVDQSRVTVDQSLLTGSLNGIIVNSTPGFGHVKLFNSLLVGNTTDGVKVTGAGNDVFIANDQILGSVKSLDILSGGVVRSFGNNVIPTGDPPTTTTPLQ</sequence>
<organism evidence="2 3">
    <name type="scientific">Sphingomonas glacialis</name>
    <dbReference type="NCBI Taxonomy" id="658225"/>
    <lineage>
        <taxon>Bacteria</taxon>
        <taxon>Pseudomonadati</taxon>
        <taxon>Pseudomonadota</taxon>
        <taxon>Alphaproteobacteria</taxon>
        <taxon>Sphingomonadales</taxon>
        <taxon>Sphingomonadaceae</taxon>
        <taxon>Sphingomonas</taxon>
    </lineage>
</organism>
<keyword evidence="3" id="KW-1185">Reference proteome</keyword>
<dbReference type="EMBL" id="BNAQ01000003">
    <property type="protein sequence ID" value="GHH19263.1"/>
    <property type="molecule type" value="Genomic_DNA"/>
</dbReference>
<gene>
    <name evidence="2" type="ORF">GCM10008023_26110</name>
</gene>
<dbReference type="Gene3D" id="2.160.20.10">
    <property type="entry name" value="Single-stranded right-handed beta-helix, Pectin lyase-like"/>
    <property type="match status" value="1"/>
</dbReference>
<reference evidence="3" key="1">
    <citation type="journal article" date="2019" name="Int. J. Syst. Evol. Microbiol.">
        <title>The Global Catalogue of Microorganisms (GCM) 10K type strain sequencing project: providing services to taxonomists for standard genome sequencing and annotation.</title>
        <authorList>
            <consortium name="The Broad Institute Genomics Platform"/>
            <consortium name="The Broad Institute Genome Sequencing Center for Infectious Disease"/>
            <person name="Wu L."/>
            <person name="Ma J."/>
        </authorList>
    </citation>
    <scope>NUCLEOTIDE SEQUENCE [LARGE SCALE GENOMIC DNA]</scope>
    <source>
        <strain evidence="3">CGMCC 1.8957</strain>
    </source>
</reference>
<dbReference type="InterPro" id="IPR012334">
    <property type="entry name" value="Pectin_lyas_fold"/>
</dbReference>
<dbReference type="RefSeq" id="WP_133191034.1">
    <property type="nucleotide sequence ID" value="NZ_BNAQ01000003.1"/>
</dbReference>
<evidence type="ECO:0000313" key="3">
    <source>
        <dbReference type="Proteomes" id="UP000652430"/>
    </source>
</evidence>
<evidence type="ECO:0000256" key="1">
    <source>
        <dbReference type="SAM" id="SignalP"/>
    </source>
</evidence>
<dbReference type="Proteomes" id="UP000652430">
    <property type="component" value="Unassembled WGS sequence"/>
</dbReference>
<feature type="chain" id="PRO_5045870856" evidence="1">
    <location>
        <begin position="26"/>
        <end position="256"/>
    </location>
</feature>
<dbReference type="InterPro" id="IPR011050">
    <property type="entry name" value="Pectin_lyase_fold/virulence"/>
</dbReference>
<comment type="caution">
    <text evidence="2">The sequence shown here is derived from an EMBL/GenBank/DDBJ whole genome shotgun (WGS) entry which is preliminary data.</text>
</comment>
<dbReference type="SUPFAM" id="SSF51126">
    <property type="entry name" value="Pectin lyase-like"/>
    <property type="match status" value="1"/>
</dbReference>
<feature type="signal peptide" evidence="1">
    <location>
        <begin position="1"/>
        <end position="25"/>
    </location>
</feature>
<keyword evidence="1" id="KW-0732">Signal</keyword>
<proteinExistence type="predicted"/>
<accession>A0ABQ3LLL6</accession>